<dbReference type="SUPFAM" id="SSF143113">
    <property type="entry name" value="NAP-like"/>
    <property type="match status" value="1"/>
</dbReference>
<dbReference type="Proteomes" id="UP001202328">
    <property type="component" value="Unassembled WGS sequence"/>
</dbReference>
<comment type="caution">
    <text evidence="1">The sequence shown here is derived from an EMBL/GenBank/DDBJ whole genome shotgun (WGS) entry which is preliminary data.</text>
</comment>
<dbReference type="Gene3D" id="3.30.1120.90">
    <property type="entry name" value="Nucleosome assembly protein"/>
    <property type="match status" value="1"/>
</dbReference>
<evidence type="ECO:0000313" key="2">
    <source>
        <dbReference type="Proteomes" id="UP001202328"/>
    </source>
</evidence>
<evidence type="ECO:0000313" key="1">
    <source>
        <dbReference type="EMBL" id="KAI3857156.1"/>
    </source>
</evidence>
<keyword evidence="2" id="KW-1185">Reference proteome</keyword>
<protein>
    <submittedName>
        <fullName evidence="1">Uncharacterized protein</fullName>
    </submittedName>
</protein>
<dbReference type="EMBL" id="JAJJMB010014886">
    <property type="protein sequence ID" value="KAI3857156.1"/>
    <property type="molecule type" value="Genomic_DNA"/>
</dbReference>
<dbReference type="AlphaFoldDB" id="A0AAD4S303"/>
<reference evidence="1" key="1">
    <citation type="submission" date="2022-04" db="EMBL/GenBank/DDBJ databases">
        <title>A functionally conserved STORR gene fusion in Papaver species that diverged 16.8 million years ago.</title>
        <authorList>
            <person name="Catania T."/>
        </authorList>
    </citation>
    <scope>NUCLEOTIDE SEQUENCE</scope>
    <source>
        <strain evidence="1">S-188037</strain>
    </source>
</reference>
<proteinExistence type="predicted"/>
<name>A0AAD4S303_9MAGN</name>
<gene>
    <name evidence="1" type="ORF">MKW98_010570</name>
</gene>
<accession>A0AAD4S303</accession>
<sequence>MHGMDMTTRKQRGFTGTSFFTWFSTEHPMEADDEVADLIKQDFWPNAGEYFVNGNLNDEGVVDLVRIERTARFTSSHRSFFISF</sequence>
<dbReference type="InterPro" id="IPR037231">
    <property type="entry name" value="NAP-like_sf"/>
</dbReference>
<organism evidence="1 2">
    <name type="scientific">Papaver atlanticum</name>
    <dbReference type="NCBI Taxonomy" id="357466"/>
    <lineage>
        <taxon>Eukaryota</taxon>
        <taxon>Viridiplantae</taxon>
        <taxon>Streptophyta</taxon>
        <taxon>Embryophyta</taxon>
        <taxon>Tracheophyta</taxon>
        <taxon>Spermatophyta</taxon>
        <taxon>Magnoliopsida</taxon>
        <taxon>Ranunculales</taxon>
        <taxon>Papaveraceae</taxon>
        <taxon>Papaveroideae</taxon>
        <taxon>Papaver</taxon>
    </lineage>
</organism>